<gene>
    <name evidence="1" type="ORF">HPB50_013576</name>
</gene>
<protein>
    <submittedName>
        <fullName evidence="1">Uncharacterized protein</fullName>
    </submittedName>
</protein>
<dbReference type="Proteomes" id="UP000821845">
    <property type="component" value="Chromosome 7"/>
</dbReference>
<comment type="caution">
    <text evidence="1">The sequence shown here is derived from an EMBL/GenBank/DDBJ whole genome shotgun (WGS) entry which is preliminary data.</text>
</comment>
<keyword evidence="2" id="KW-1185">Reference proteome</keyword>
<evidence type="ECO:0000313" key="2">
    <source>
        <dbReference type="Proteomes" id="UP000821845"/>
    </source>
</evidence>
<sequence>MTIDSNDYEVSVYCAPDDSSGRGVIRGVDLRLGCHYDSAKGRCLWNDWHTHHLTLITDVSHPTRLGSGLHRDTTPDLAFTNSGVEATWRHTNENFGRDDFILEIVIQEPTRQLTRPIQVIDWDFFRTRRKEQAAPPTITGINTWTSEMAKQVADATQTVELKDTVPNCDRYYSHLWERKKSPEALLATRKWDHDIRRRLACAHTNIETYAIELTRQSWHICDQMNKTINIHSTWGLLRHLLDPAGGKLQARQ</sequence>
<evidence type="ECO:0000313" key="1">
    <source>
        <dbReference type="EMBL" id="KAH6926058.1"/>
    </source>
</evidence>
<proteinExistence type="predicted"/>
<dbReference type="EMBL" id="CM023487">
    <property type="protein sequence ID" value="KAH6926058.1"/>
    <property type="molecule type" value="Genomic_DNA"/>
</dbReference>
<organism evidence="1 2">
    <name type="scientific">Hyalomma asiaticum</name>
    <name type="common">Tick</name>
    <dbReference type="NCBI Taxonomy" id="266040"/>
    <lineage>
        <taxon>Eukaryota</taxon>
        <taxon>Metazoa</taxon>
        <taxon>Ecdysozoa</taxon>
        <taxon>Arthropoda</taxon>
        <taxon>Chelicerata</taxon>
        <taxon>Arachnida</taxon>
        <taxon>Acari</taxon>
        <taxon>Parasitiformes</taxon>
        <taxon>Ixodida</taxon>
        <taxon>Ixodoidea</taxon>
        <taxon>Ixodidae</taxon>
        <taxon>Hyalomminae</taxon>
        <taxon>Hyalomma</taxon>
    </lineage>
</organism>
<name>A0ACB7RXC6_HYAAI</name>
<reference evidence="1" key="1">
    <citation type="submission" date="2020-05" db="EMBL/GenBank/DDBJ databases">
        <title>Large-scale comparative analyses of tick genomes elucidate their genetic diversity and vector capacities.</title>
        <authorList>
            <person name="Jia N."/>
            <person name="Wang J."/>
            <person name="Shi W."/>
            <person name="Du L."/>
            <person name="Sun Y."/>
            <person name="Zhan W."/>
            <person name="Jiang J."/>
            <person name="Wang Q."/>
            <person name="Zhang B."/>
            <person name="Ji P."/>
            <person name="Sakyi L.B."/>
            <person name="Cui X."/>
            <person name="Yuan T."/>
            <person name="Jiang B."/>
            <person name="Yang W."/>
            <person name="Lam T.T.-Y."/>
            <person name="Chang Q."/>
            <person name="Ding S."/>
            <person name="Wang X."/>
            <person name="Zhu J."/>
            <person name="Ruan X."/>
            <person name="Zhao L."/>
            <person name="Wei J."/>
            <person name="Que T."/>
            <person name="Du C."/>
            <person name="Cheng J."/>
            <person name="Dai P."/>
            <person name="Han X."/>
            <person name="Huang E."/>
            <person name="Gao Y."/>
            <person name="Liu J."/>
            <person name="Shao H."/>
            <person name="Ye R."/>
            <person name="Li L."/>
            <person name="Wei W."/>
            <person name="Wang X."/>
            <person name="Wang C."/>
            <person name="Yang T."/>
            <person name="Huo Q."/>
            <person name="Li W."/>
            <person name="Guo W."/>
            <person name="Chen H."/>
            <person name="Zhou L."/>
            <person name="Ni X."/>
            <person name="Tian J."/>
            <person name="Zhou Y."/>
            <person name="Sheng Y."/>
            <person name="Liu T."/>
            <person name="Pan Y."/>
            <person name="Xia L."/>
            <person name="Li J."/>
            <person name="Zhao F."/>
            <person name="Cao W."/>
        </authorList>
    </citation>
    <scope>NUCLEOTIDE SEQUENCE</scope>
    <source>
        <strain evidence="1">Hyas-2018</strain>
    </source>
</reference>
<accession>A0ACB7RXC6</accession>